<proteinExistence type="inferred from homology"/>
<feature type="region of interest" description="Disordered" evidence="2">
    <location>
        <begin position="302"/>
        <end position="413"/>
    </location>
</feature>
<dbReference type="AlphaFoldDB" id="A0A0G4EXU1"/>
<gene>
    <name evidence="4" type="ORF">Vbra_13894</name>
</gene>
<dbReference type="GO" id="GO:0005886">
    <property type="term" value="C:plasma membrane"/>
    <property type="evidence" value="ECO:0007669"/>
    <property type="project" value="TreeGrafter"/>
</dbReference>
<feature type="compositionally biased region" description="Low complexity" evidence="2">
    <location>
        <begin position="989"/>
        <end position="1013"/>
    </location>
</feature>
<feature type="region of interest" description="Disordered" evidence="2">
    <location>
        <begin position="911"/>
        <end position="936"/>
    </location>
</feature>
<dbReference type="EMBL" id="CDMY01000341">
    <property type="protein sequence ID" value="CEM03429.1"/>
    <property type="molecule type" value="Genomic_DNA"/>
</dbReference>
<feature type="compositionally biased region" description="Pro residues" evidence="2">
    <location>
        <begin position="667"/>
        <end position="678"/>
    </location>
</feature>
<name>A0A0G4EXU1_VITBC</name>
<sequence length="1159" mass="125640">MDFTEASELSLLFELNGLRGGERSTNLVPDCDRDVIAQDVERLLDMSPKYEVTHLDELDVATDQWAPHADSSRTRFHLHRNLRLLPAKPPTQILRWQPNAPMRQRLPHTPPVHHHPFRGRDTAHHHHHHGGDAARLRPLGYSTHVGDHPLGEGPFFPRQPVETGKGGRSSLGKESALSMALKKNIKYCESAMGLSGAVPRRPSAPSGRQLTLTIHLPPHQDSTSVKLSVSASLTLGDLLSRVVSRFGRERQLRYRHPAAYELRMYDEDEEGPDYDLPPLESGREVGKFNMTEICLCEAAGAAEGDRSAMTPRGTSLGDLDEGALGDISDQGGEDPFADFRRDRFDSADTFTPAVGSHPRSGGPQDEADPGTSEDSRSISVDFPRSHSFDQRLGRQGETVEIRQSPLESDEADSDLERMEKAPMFYNQQPSQPRWAIASDNAPSFTVLRRPAAPSRPHDGSPSARGSEAMEAEPIGPPPSTLFPLTRRGSRAGSGGFLPTEAAIQEEEEEAERKSSTGSEKEARKEEKEKDKEKQKEEWPTMVGGVGGVKGWAGPRTPPSVMASPRRVSELEIEARARKSSDEKLMKKAISQPVFEAPTPASLPRHRQSSRAMSARSPDTSPTSTGAAQPRPRQSKNASVTFASNPNLLLGTPPPGPSTPASRHLPQTQPPAPIPPPPRVQSWVGGDGKGLLGHRRIQSQGGSLSVMYHPKVRTSSDEMEGAESSSPTPGQQVGGRGRRQRATIPHGEGEEEAAAAKGGGMIRCASDVLSIGSKTRVLTVIGPPAETPAVGSDAPTADQQPRTVVQISEESRLFDLLSLVARQRDEAFTPATMAFERVVMGRPQRLQMGWQVKDIPQQDRSLRLVRKDSPQQRSTAQAELAGKEVRPPLSMFLFNEYTASIASEYHLHVTVRSTSPPPSLQLSPPNGPTTPATAPAAKPRPCVFVVDRNRVYHKVTPLVMSTTQTPSNTNSPLLPSPALPFAPPPPPPQSGAHSPLPPAQADATTADPFAMAHPPTTPPPAPQRSAGWRGGGFWGPLFRRIANRRGESVPAAAAALTAAEGSAAETSLVDWHISDIVTAECIPDKPRAFAITYRKRAVSPESADGVSRKTSWGWGEGRDQGGRGKVADRQLEVEYEADTATQCAEIVAKLQFLMQRVNEG</sequence>
<evidence type="ECO:0000313" key="5">
    <source>
        <dbReference type="Proteomes" id="UP000041254"/>
    </source>
</evidence>
<accession>A0A0G4EXU1</accession>
<dbReference type="PANTHER" id="PTHR13335">
    <property type="entry name" value="TARGET OF RAPAMYCIN COMPLEX 2 SUBUNIT MAPKAP1"/>
    <property type="match status" value="1"/>
</dbReference>
<dbReference type="PANTHER" id="PTHR13335:SF1">
    <property type="entry name" value="TARGET OF RAPAMYCIN COMPLEX 2 SUBUNIT MAPKAP1"/>
    <property type="match status" value="1"/>
</dbReference>
<organism evidence="4 5">
    <name type="scientific">Vitrella brassicaformis (strain CCMP3155)</name>
    <dbReference type="NCBI Taxonomy" id="1169540"/>
    <lineage>
        <taxon>Eukaryota</taxon>
        <taxon>Sar</taxon>
        <taxon>Alveolata</taxon>
        <taxon>Colpodellida</taxon>
        <taxon>Vitrellaceae</taxon>
        <taxon>Vitrella</taxon>
    </lineage>
</organism>
<feature type="compositionally biased region" description="Low complexity" evidence="2">
    <location>
        <begin position="919"/>
        <end position="936"/>
    </location>
</feature>
<reference evidence="4 5" key="1">
    <citation type="submission" date="2014-11" db="EMBL/GenBank/DDBJ databases">
        <authorList>
            <person name="Zhu J."/>
            <person name="Qi W."/>
            <person name="Song R."/>
        </authorList>
    </citation>
    <scope>NUCLEOTIDE SEQUENCE [LARGE SCALE GENOMIC DNA]</scope>
</reference>
<feature type="compositionally biased region" description="Basic and acidic residues" evidence="2">
    <location>
        <begin position="510"/>
        <end position="538"/>
    </location>
</feature>
<dbReference type="VEuPathDB" id="CryptoDB:Vbra_13894"/>
<feature type="domain" description="CRIM" evidence="3">
    <location>
        <begin position="175"/>
        <end position="300"/>
    </location>
</feature>
<feature type="compositionally biased region" description="Basic and acidic residues" evidence="2">
    <location>
        <begin position="383"/>
        <end position="400"/>
    </location>
</feature>
<dbReference type="OrthoDB" id="10691544at2759"/>
<evidence type="ECO:0000256" key="1">
    <source>
        <dbReference type="ARBA" id="ARBA00009407"/>
    </source>
</evidence>
<dbReference type="InterPro" id="IPR031567">
    <property type="entry name" value="CRIM_dom"/>
</dbReference>
<evidence type="ECO:0000259" key="3">
    <source>
        <dbReference type="Pfam" id="PF16978"/>
    </source>
</evidence>
<feature type="compositionally biased region" description="Basic and acidic residues" evidence="2">
    <location>
        <begin position="566"/>
        <end position="585"/>
    </location>
</feature>
<feature type="compositionally biased region" description="Pro residues" evidence="2">
    <location>
        <begin position="973"/>
        <end position="988"/>
    </location>
</feature>
<dbReference type="GO" id="GO:0005546">
    <property type="term" value="F:phosphatidylinositol-4,5-bisphosphate binding"/>
    <property type="evidence" value="ECO:0007669"/>
    <property type="project" value="TreeGrafter"/>
</dbReference>
<protein>
    <recommendedName>
        <fullName evidence="3">CRIM domain-containing protein</fullName>
    </recommendedName>
</protein>
<evidence type="ECO:0000313" key="4">
    <source>
        <dbReference type="EMBL" id="CEM03429.1"/>
    </source>
</evidence>
<feature type="region of interest" description="Disordered" evidence="2">
    <location>
        <begin position="960"/>
        <end position="1028"/>
    </location>
</feature>
<dbReference type="InParanoid" id="A0A0G4EXU1"/>
<feature type="compositionally biased region" description="Basic residues" evidence="2">
    <location>
        <begin position="111"/>
        <end position="129"/>
    </location>
</feature>
<dbReference type="GO" id="GO:0005737">
    <property type="term" value="C:cytoplasm"/>
    <property type="evidence" value="ECO:0007669"/>
    <property type="project" value="TreeGrafter"/>
</dbReference>
<feature type="compositionally biased region" description="Low complexity" evidence="2">
    <location>
        <begin position="960"/>
        <end position="972"/>
    </location>
</feature>
<feature type="region of interest" description="Disordered" evidence="2">
    <location>
        <begin position="425"/>
        <end position="754"/>
    </location>
</feature>
<evidence type="ECO:0000256" key="2">
    <source>
        <dbReference type="SAM" id="MobiDB-lite"/>
    </source>
</evidence>
<dbReference type="InterPro" id="IPR008828">
    <property type="entry name" value="Sin1/Avo1"/>
</dbReference>
<dbReference type="Pfam" id="PF16978">
    <property type="entry name" value="CRIM"/>
    <property type="match status" value="1"/>
</dbReference>
<dbReference type="GO" id="GO:0031932">
    <property type="term" value="C:TORC2 complex"/>
    <property type="evidence" value="ECO:0007669"/>
    <property type="project" value="InterPro"/>
</dbReference>
<dbReference type="Proteomes" id="UP000041254">
    <property type="component" value="Unassembled WGS sequence"/>
</dbReference>
<dbReference type="GO" id="GO:0038203">
    <property type="term" value="P:TORC2 signaling"/>
    <property type="evidence" value="ECO:0007669"/>
    <property type="project" value="TreeGrafter"/>
</dbReference>
<feature type="region of interest" description="Disordered" evidence="2">
    <location>
        <begin position="1103"/>
        <end position="1122"/>
    </location>
</feature>
<comment type="similarity">
    <text evidence="1">Belongs to the SIN1 family.</text>
</comment>
<keyword evidence="5" id="KW-1185">Reference proteome</keyword>
<feature type="compositionally biased region" description="Basic and acidic residues" evidence="2">
    <location>
        <begin position="337"/>
        <end position="346"/>
    </location>
</feature>
<feature type="region of interest" description="Disordered" evidence="2">
    <location>
        <begin position="107"/>
        <end position="174"/>
    </location>
</feature>
<feature type="compositionally biased region" description="Polar residues" evidence="2">
    <location>
        <begin position="616"/>
        <end position="626"/>
    </location>
</feature>